<organism evidence="1 2">
    <name type="scientific">Pseudomonas retamae</name>
    <dbReference type="NCBI Taxonomy" id="702110"/>
    <lineage>
        <taxon>Bacteria</taxon>
        <taxon>Pseudomonadati</taxon>
        <taxon>Pseudomonadota</taxon>
        <taxon>Gammaproteobacteria</taxon>
        <taxon>Pseudomonadales</taxon>
        <taxon>Pseudomonadaceae</taxon>
        <taxon>Pseudomonas</taxon>
    </lineage>
</organism>
<reference evidence="1 2" key="1">
    <citation type="submission" date="2024-10" db="EMBL/GenBank/DDBJ databases">
        <title>Whole genome of Pseudomonas sp Strain RB5.</title>
        <authorList>
            <person name="Selami N."/>
        </authorList>
    </citation>
    <scope>NUCLEOTIDE SEQUENCE [LARGE SCALE GENOMIC DNA]</scope>
    <source>
        <strain evidence="1 2">RB5</strain>
    </source>
</reference>
<evidence type="ECO:0000313" key="2">
    <source>
        <dbReference type="Proteomes" id="UP001605918"/>
    </source>
</evidence>
<keyword evidence="2" id="KW-1185">Reference proteome</keyword>
<accession>A0ABW7D9X3</accession>
<comment type="caution">
    <text evidence="1">The sequence shown here is derived from an EMBL/GenBank/DDBJ whole genome shotgun (WGS) entry which is preliminary data.</text>
</comment>
<protein>
    <submittedName>
        <fullName evidence="1">Uncharacterized protein</fullName>
    </submittedName>
</protein>
<gene>
    <name evidence="1" type="ORF">ACGSLL_08160</name>
</gene>
<sequence>MASRAPSSGVSCAHFYGQVGDGALPITERQALQPKVGDIAVSGDFFDAGDRIAPCPALPKTGVASQLILGFAVKDNDSVALCRLRQDSPPDRHVEWRDYGLSFQVINDRQEDFADCAWLPSQTDMTRASYTLLQLPDTESLR</sequence>
<dbReference type="RefSeq" id="WP_394504740.1">
    <property type="nucleotide sequence ID" value="NZ_JBIEIL010000003.1"/>
</dbReference>
<name>A0ABW7D9X3_9PSED</name>
<dbReference type="EMBL" id="JBIEIL010000003">
    <property type="protein sequence ID" value="MFG6204332.1"/>
    <property type="molecule type" value="Genomic_DNA"/>
</dbReference>
<evidence type="ECO:0000313" key="1">
    <source>
        <dbReference type="EMBL" id="MFG6204332.1"/>
    </source>
</evidence>
<dbReference type="Proteomes" id="UP001605918">
    <property type="component" value="Unassembled WGS sequence"/>
</dbReference>
<proteinExistence type="predicted"/>